<evidence type="ECO:0000259" key="6">
    <source>
        <dbReference type="Pfam" id="PF04932"/>
    </source>
</evidence>
<dbReference type="GO" id="GO:0016020">
    <property type="term" value="C:membrane"/>
    <property type="evidence" value="ECO:0007669"/>
    <property type="project" value="UniProtKB-SubCell"/>
</dbReference>
<feature type="domain" description="O-antigen ligase-related" evidence="6">
    <location>
        <begin position="191"/>
        <end position="328"/>
    </location>
</feature>
<sequence>MKENLLYYDKIFLFLMGLAVTSSCIVIVEPAPYDIIIVMIFGLGMAFGRLKFNKSQLETPFFVVAVFIVCNLISMFGIGHVGRGVSYFLVTFYLILSWVVFIGIYGKYGEVTKKIIMLGYTIAVFFSAVIGILAYFHVIPFYEHFIKFGRSVALFKDPNVFGPFLIPVILYAVYNIICKVKMQRYIWVCVYIIGTLGVLLSFSRAAWINYAISLSIFLLIWGIRLNKEGIVFKKSIFKVITGMTITFVTVIYIALSMEDVSNLFIERFSYQHYDNERFDVQEMALANSLKYPLGVGPGQSEFVLDYATHSLYVRILSENGIIGILVFMIFIIMTLYRAIKSYSKTEDIIYALAFAAIIGIMVNSITIDSIHWRHFWLLLAIPWFSKNEVKDR</sequence>
<keyword evidence="3 5" id="KW-1133">Transmembrane helix</keyword>
<feature type="transmembrane region" description="Helical" evidence="5">
    <location>
        <begin position="35"/>
        <end position="52"/>
    </location>
</feature>
<feature type="transmembrane region" description="Helical" evidence="5">
    <location>
        <begin position="208"/>
        <end position="224"/>
    </location>
</feature>
<evidence type="ECO:0000256" key="2">
    <source>
        <dbReference type="ARBA" id="ARBA00022692"/>
    </source>
</evidence>
<dbReference type="InterPro" id="IPR051533">
    <property type="entry name" value="WaaL-like"/>
</dbReference>
<feature type="transmembrane region" description="Helical" evidence="5">
    <location>
        <begin position="12"/>
        <end position="29"/>
    </location>
</feature>
<dbReference type="Pfam" id="PF04932">
    <property type="entry name" value="Wzy_C"/>
    <property type="match status" value="1"/>
</dbReference>
<dbReference type="EMBL" id="WBPG01000002">
    <property type="protein sequence ID" value="KAB2445576.1"/>
    <property type="molecule type" value="Genomic_DNA"/>
</dbReference>
<dbReference type="RefSeq" id="WP_151624007.1">
    <property type="nucleotide sequence ID" value="NZ_WBPG01000002.1"/>
</dbReference>
<evidence type="ECO:0000256" key="5">
    <source>
        <dbReference type="SAM" id="Phobius"/>
    </source>
</evidence>
<name>A0A7V7V6V0_9BACI</name>
<reference evidence="7 8" key="1">
    <citation type="submission" date="2019-10" db="EMBL/GenBank/DDBJ databases">
        <title>Bacillus from the desert of Cuatro Cinegas, Coahuila.</title>
        <authorList>
            <person name="Olmedo-Alvarez G."/>
            <person name="Saldana S."/>
            <person name="Barcelo D."/>
        </authorList>
    </citation>
    <scope>NUCLEOTIDE SEQUENCE [LARGE SCALE GENOMIC DNA]</scope>
    <source>
        <strain evidence="7 8">CH155b_5T</strain>
    </source>
</reference>
<accession>A0A7V7V6V0</accession>
<evidence type="ECO:0000256" key="4">
    <source>
        <dbReference type="ARBA" id="ARBA00023136"/>
    </source>
</evidence>
<proteinExistence type="predicted"/>
<feature type="transmembrane region" description="Helical" evidence="5">
    <location>
        <begin position="348"/>
        <end position="367"/>
    </location>
</feature>
<dbReference type="PROSITE" id="PS51257">
    <property type="entry name" value="PROKAR_LIPOPROTEIN"/>
    <property type="match status" value="1"/>
</dbReference>
<evidence type="ECO:0000313" key="7">
    <source>
        <dbReference type="EMBL" id="KAB2445576.1"/>
    </source>
</evidence>
<protein>
    <recommendedName>
        <fullName evidence="6">O-antigen ligase-related domain-containing protein</fullName>
    </recommendedName>
</protein>
<evidence type="ECO:0000313" key="8">
    <source>
        <dbReference type="Proteomes" id="UP000470409"/>
    </source>
</evidence>
<evidence type="ECO:0000256" key="1">
    <source>
        <dbReference type="ARBA" id="ARBA00004141"/>
    </source>
</evidence>
<keyword evidence="2 5" id="KW-0812">Transmembrane</keyword>
<keyword evidence="4 5" id="KW-0472">Membrane</keyword>
<feature type="transmembrane region" description="Helical" evidence="5">
    <location>
        <begin position="185"/>
        <end position="202"/>
    </location>
</feature>
<feature type="transmembrane region" description="Helical" evidence="5">
    <location>
        <begin position="160"/>
        <end position="178"/>
    </location>
</feature>
<comment type="subcellular location">
    <subcellularLocation>
        <location evidence="1">Membrane</location>
        <topology evidence="1">Multi-pass membrane protein</topology>
    </subcellularLocation>
</comment>
<feature type="transmembrane region" description="Helical" evidence="5">
    <location>
        <begin position="311"/>
        <end position="336"/>
    </location>
</feature>
<feature type="transmembrane region" description="Helical" evidence="5">
    <location>
        <begin position="85"/>
        <end position="105"/>
    </location>
</feature>
<feature type="transmembrane region" description="Helical" evidence="5">
    <location>
        <begin position="236"/>
        <end position="255"/>
    </location>
</feature>
<dbReference type="PANTHER" id="PTHR37422">
    <property type="entry name" value="TEICHURONIC ACID BIOSYNTHESIS PROTEIN TUAE"/>
    <property type="match status" value="1"/>
</dbReference>
<dbReference type="InterPro" id="IPR007016">
    <property type="entry name" value="O-antigen_ligase-rel_domated"/>
</dbReference>
<dbReference type="Proteomes" id="UP000470409">
    <property type="component" value="Unassembled WGS sequence"/>
</dbReference>
<organism evidence="7 8">
    <name type="scientific">Bacillus luti</name>
    <dbReference type="NCBI Taxonomy" id="2026191"/>
    <lineage>
        <taxon>Bacteria</taxon>
        <taxon>Bacillati</taxon>
        <taxon>Bacillota</taxon>
        <taxon>Bacilli</taxon>
        <taxon>Bacillales</taxon>
        <taxon>Bacillaceae</taxon>
        <taxon>Bacillus</taxon>
        <taxon>Bacillus cereus group</taxon>
    </lineage>
</organism>
<dbReference type="AlphaFoldDB" id="A0A7V7V6V0"/>
<dbReference type="PANTHER" id="PTHR37422:SF21">
    <property type="entry name" value="EXOQ-LIKE PROTEIN"/>
    <property type="match status" value="1"/>
</dbReference>
<gene>
    <name evidence="7" type="ORF">F8163_02160</name>
</gene>
<comment type="caution">
    <text evidence="7">The sequence shown here is derived from an EMBL/GenBank/DDBJ whole genome shotgun (WGS) entry which is preliminary data.</text>
</comment>
<feature type="transmembrane region" description="Helical" evidence="5">
    <location>
        <begin position="117"/>
        <end position="140"/>
    </location>
</feature>
<evidence type="ECO:0000256" key="3">
    <source>
        <dbReference type="ARBA" id="ARBA00022989"/>
    </source>
</evidence>
<feature type="transmembrane region" description="Helical" evidence="5">
    <location>
        <begin position="59"/>
        <end position="79"/>
    </location>
</feature>